<keyword evidence="7" id="KW-1185">Reference proteome</keyword>
<feature type="domain" description="Rieske" evidence="5">
    <location>
        <begin position="4"/>
        <end position="99"/>
    </location>
</feature>
<dbReference type="GO" id="GO:0004497">
    <property type="term" value="F:monooxygenase activity"/>
    <property type="evidence" value="ECO:0007669"/>
    <property type="project" value="UniProtKB-ARBA"/>
</dbReference>
<sequence>MTDVSLGPVDQIPVGEGRTFVVDDRQIAVFRLRDGSLRALDAVCPHRGGPLADGIADNRVVICPLHGYTYELDTGREVTNDGAPVSAYPARADEDGIIRLRIDGRVHA</sequence>
<keyword evidence="4" id="KW-0411">Iron-sulfur</keyword>
<evidence type="ECO:0000256" key="1">
    <source>
        <dbReference type="ARBA" id="ARBA00022714"/>
    </source>
</evidence>
<dbReference type="GO" id="GO:0046872">
    <property type="term" value="F:metal ion binding"/>
    <property type="evidence" value="ECO:0007669"/>
    <property type="project" value="UniProtKB-KW"/>
</dbReference>
<dbReference type="Proteomes" id="UP000193387">
    <property type="component" value="Unassembled WGS sequence"/>
</dbReference>
<keyword evidence="2" id="KW-0479">Metal-binding</keyword>
<dbReference type="InterPro" id="IPR017941">
    <property type="entry name" value="Rieske_2Fe-2S"/>
</dbReference>
<evidence type="ECO:0000313" key="6">
    <source>
        <dbReference type="EMBL" id="ORW65169.1"/>
    </source>
</evidence>
<dbReference type="Gene3D" id="2.102.10.10">
    <property type="entry name" value="Rieske [2Fe-2S] iron-sulphur domain"/>
    <property type="match status" value="1"/>
</dbReference>
<dbReference type="Pfam" id="PF00355">
    <property type="entry name" value="Rieske"/>
    <property type="match status" value="1"/>
</dbReference>
<dbReference type="PANTHER" id="PTHR21496:SF23">
    <property type="entry name" value="3-PHENYLPROPIONATE_CINNAMIC ACID DIOXYGENASE FERREDOXIN SUBUNIT"/>
    <property type="match status" value="1"/>
</dbReference>
<dbReference type="EMBL" id="LQPR01000073">
    <property type="protein sequence ID" value="ORW65169.1"/>
    <property type="molecule type" value="Genomic_DNA"/>
</dbReference>
<evidence type="ECO:0000313" key="7">
    <source>
        <dbReference type="Proteomes" id="UP000193387"/>
    </source>
</evidence>
<reference evidence="6 7" key="1">
    <citation type="submission" date="2016-01" db="EMBL/GenBank/DDBJ databases">
        <title>The new phylogeny of the genus Mycobacterium.</title>
        <authorList>
            <person name="Tarcisio F."/>
            <person name="Conor M."/>
            <person name="Antonella G."/>
            <person name="Elisabetta G."/>
            <person name="Giulia F.S."/>
            <person name="Sara T."/>
            <person name="Anna F."/>
            <person name="Clotilde B."/>
            <person name="Roberto B."/>
            <person name="Veronica D.S."/>
            <person name="Fabio R."/>
            <person name="Monica P."/>
            <person name="Olivier J."/>
            <person name="Enrico T."/>
            <person name="Nicola S."/>
        </authorList>
    </citation>
    <scope>NUCLEOTIDE SEQUENCE [LARGE SCALE GENOMIC DNA]</scope>
    <source>
        <strain evidence="6 7">DSM 44616</strain>
    </source>
</reference>
<evidence type="ECO:0000256" key="3">
    <source>
        <dbReference type="ARBA" id="ARBA00023004"/>
    </source>
</evidence>
<evidence type="ECO:0000256" key="2">
    <source>
        <dbReference type="ARBA" id="ARBA00022723"/>
    </source>
</evidence>
<keyword evidence="1" id="KW-0001">2Fe-2S</keyword>
<protein>
    <submittedName>
        <fullName evidence="6">(2Fe-2S)-binding protein</fullName>
    </submittedName>
</protein>
<dbReference type="RefSeq" id="WP_085258047.1">
    <property type="nucleotide sequence ID" value="NZ_AP022573.1"/>
</dbReference>
<evidence type="ECO:0000256" key="4">
    <source>
        <dbReference type="ARBA" id="ARBA00023014"/>
    </source>
</evidence>
<accession>A0AAJ3TT61</accession>
<dbReference type="GO" id="GO:0051537">
    <property type="term" value="F:2 iron, 2 sulfur cluster binding"/>
    <property type="evidence" value="ECO:0007669"/>
    <property type="project" value="UniProtKB-KW"/>
</dbReference>
<evidence type="ECO:0000259" key="5">
    <source>
        <dbReference type="PROSITE" id="PS51296"/>
    </source>
</evidence>
<dbReference type="PROSITE" id="PS51296">
    <property type="entry name" value="RIESKE"/>
    <property type="match status" value="1"/>
</dbReference>
<dbReference type="PANTHER" id="PTHR21496">
    <property type="entry name" value="FERREDOXIN-RELATED"/>
    <property type="match status" value="1"/>
</dbReference>
<name>A0AAJ3TT61_9MYCO</name>
<keyword evidence="3" id="KW-0408">Iron</keyword>
<dbReference type="SUPFAM" id="SSF50022">
    <property type="entry name" value="ISP domain"/>
    <property type="match status" value="1"/>
</dbReference>
<dbReference type="InterPro" id="IPR036922">
    <property type="entry name" value="Rieske_2Fe-2S_sf"/>
</dbReference>
<comment type="caution">
    <text evidence="6">The sequence shown here is derived from an EMBL/GenBank/DDBJ whole genome shotgun (WGS) entry which is preliminary data.</text>
</comment>
<gene>
    <name evidence="6" type="ORF">AWC23_23900</name>
</gene>
<proteinExistence type="predicted"/>
<dbReference type="AlphaFoldDB" id="A0AAJ3TT61"/>
<organism evidence="6 7">
    <name type="scientific">Mycobacterium saskatchewanense</name>
    <dbReference type="NCBI Taxonomy" id="220927"/>
    <lineage>
        <taxon>Bacteria</taxon>
        <taxon>Bacillati</taxon>
        <taxon>Actinomycetota</taxon>
        <taxon>Actinomycetes</taxon>
        <taxon>Mycobacteriales</taxon>
        <taxon>Mycobacteriaceae</taxon>
        <taxon>Mycobacterium</taxon>
        <taxon>Mycobacterium simiae complex</taxon>
    </lineage>
</organism>
<dbReference type="GO" id="GO:0016705">
    <property type="term" value="F:oxidoreductase activity, acting on paired donors, with incorporation or reduction of molecular oxygen"/>
    <property type="evidence" value="ECO:0007669"/>
    <property type="project" value="UniProtKB-ARBA"/>
</dbReference>